<keyword evidence="3" id="KW-1185">Reference proteome</keyword>
<comment type="caution">
    <text evidence="2">The sequence shown here is derived from an EMBL/GenBank/DDBJ whole genome shotgun (WGS) entry which is preliminary data.</text>
</comment>
<dbReference type="eggNOG" id="ENOG50331PK">
    <property type="taxonomic scope" value="Bacteria"/>
</dbReference>
<gene>
    <name evidence="2" type="ORF">N177_1376</name>
</gene>
<sequence>MGMKTYTVHRRRDAFSSDDEEARIILVKEGFNWPALFFPLIWLLFRRMWLVTLAWLAVTVLIGVLGSWLGEAHEGSVTIVTILVSIWFAFEANALRRWSLGRKGWEIVDIVSGEDRWQAELSHFRRAETAVPFTSAASPHGAGRRARGVPVVGGLFPEAGR</sequence>
<accession>V4RIX9</accession>
<dbReference type="Proteomes" id="UP000017819">
    <property type="component" value="Unassembled WGS sequence"/>
</dbReference>
<evidence type="ECO:0000313" key="3">
    <source>
        <dbReference type="Proteomes" id="UP000017819"/>
    </source>
</evidence>
<reference evidence="2 3" key="1">
    <citation type="journal article" date="2014" name="Genome Announc.">
        <title>Draft Genome Sequence of Lutibaculum baratangense Strain AMV1T, Isolated from a Mud Volcano in Andamans, India.</title>
        <authorList>
            <person name="Singh A."/>
            <person name="Sreenivas A."/>
            <person name="Sathyanarayana Reddy G."/>
            <person name="Pinnaka A.K."/>
            <person name="Shivaji S."/>
        </authorList>
    </citation>
    <scope>NUCLEOTIDE SEQUENCE [LARGE SCALE GENOMIC DNA]</scope>
    <source>
        <strain evidence="2 3">AMV1</strain>
    </source>
</reference>
<keyword evidence="1" id="KW-0472">Membrane</keyword>
<dbReference type="STRING" id="631454.N177_1376"/>
<keyword evidence="1" id="KW-1133">Transmembrane helix</keyword>
<name>V4RIX9_9HYPH</name>
<feature type="transmembrane region" description="Helical" evidence="1">
    <location>
        <begin position="75"/>
        <end position="95"/>
    </location>
</feature>
<feature type="transmembrane region" description="Helical" evidence="1">
    <location>
        <begin position="48"/>
        <end position="69"/>
    </location>
</feature>
<organism evidence="2 3">
    <name type="scientific">Lutibaculum baratangense AMV1</name>
    <dbReference type="NCBI Taxonomy" id="631454"/>
    <lineage>
        <taxon>Bacteria</taxon>
        <taxon>Pseudomonadati</taxon>
        <taxon>Pseudomonadota</taxon>
        <taxon>Alphaproteobacteria</taxon>
        <taxon>Hyphomicrobiales</taxon>
        <taxon>Tepidamorphaceae</taxon>
        <taxon>Lutibaculum</taxon>
    </lineage>
</organism>
<dbReference type="AlphaFoldDB" id="V4RIX9"/>
<evidence type="ECO:0000256" key="1">
    <source>
        <dbReference type="SAM" id="Phobius"/>
    </source>
</evidence>
<keyword evidence="1" id="KW-0812">Transmembrane</keyword>
<dbReference type="Pfam" id="PF10947">
    <property type="entry name" value="DUF2628"/>
    <property type="match status" value="1"/>
</dbReference>
<dbReference type="EMBL" id="AWXZ01000017">
    <property type="protein sequence ID" value="ESR26041.1"/>
    <property type="molecule type" value="Genomic_DNA"/>
</dbReference>
<dbReference type="InterPro" id="IPR024399">
    <property type="entry name" value="DUF2628"/>
</dbReference>
<protein>
    <recommendedName>
        <fullName evidence="4">DUF2628 domain-containing protein</fullName>
    </recommendedName>
</protein>
<evidence type="ECO:0000313" key="2">
    <source>
        <dbReference type="EMBL" id="ESR26041.1"/>
    </source>
</evidence>
<proteinExistence type="predicted"/>
<evidence type="ECO:0008006" key="4">
    <source>
        <dbReference type="Google" id="ProtNLM"/>
    </source>
</evidence>